<feature type="chain" id="PRO_5045295769" description="Tail specific protease domain-containing protein" evidence="1">
    <location>
        <begin position="23"/>
        <end position="492"/>
    </location>
</feature>
<evidence type="ECO:0000256" key="1">
    <source>
        <dbReference type="SAM" id="SignalP"/>
    </source>
</evidence>
<evidence type="ECO:0000313" key="4">
    <source>
        <dbReference type="Proteomes" id="UP001549313"/>
    </source>
</evidence>
<proteinExistence type="predicted"/>
<evidence type="ECO:0000259" key="2">
    <source>
        <dbReference type="Pfam" id="PF03572"/>
    </source>
</evidence>
<dbReference type="Pfam" id="PF03572">
    <property type="entry name" value="Peptidase_S41"/>
    <property type="match status" value="1"/>
</dbReference>
<gene>
    <name evidence="3" type="ORF">ABIE19_000570</name>
</gene>
<dbReference type="RefSeq" id="WP_354087605.1">
    <property type="nucleotide sequence ID" value="NZ_JBEPTF010000001.1"/>
</dbReference>
<dbReference type="InterPro" id="IPR029045">
    <property type="entry name" value="ClpP/crotonase-like_dom_sf"/>
</dbReference>
<reference evidence="3 4" key="1">
    <citation type="submission" date="2024-06" db="EMBL/GenBank/DDBJ databases">
        <title>Sorghum-associated microbial communities from plants grown in Nebraska, USA.</title>
        <authorList>
            <person name="Schachtman D."/>
        </authorList>
    </citation>
    <scope>NUCLEOTIDE SEQUENCE [LARGE SCALE GENOMIC DNA]</scope>
    <source>
        <strain evidence="3 4">2814</strain>
    </source>
</reference>
<name>A0ABV2R7V4_9CAUL</name>
<protein>
    <recommendedName>
        <fullName evidence="2">Tail specific protease domain-containing protein</fullName>
    </recommendedName>
</protein>
<evidence type="ECO:0000313" key="3">
    <source>
        <dbReference type="EMBL" id="MET4682661.1"/>
    </source>
</evidence>
<dbReference type="Gene3D" id="3.90.226.10">
    <property type="entry name" value="2-enoyl-CoA Hydratase, Chain A, domain 1"/>
    <property type="match status" value="1"/>
</dbReference>
<sequence length="492" mass="53160">MRQAITVALLSLSAMIAEGAAAQDRTQPVLWGQALREDAQAFHDLIANNHPGPIDAANPAFNVSLEAGLALALDRAQTADSYAAWRAALTEYAASFNDGHLGLTQIEDSSEPVVVQWPGFLVGLRSGEAGERYEVVYSRDTAAPPVGAVLEDCDGRSAEALGYEMIGREVGRWSLHATRVSHAVWTFVDAGNPYVQRARQCRFDVDGRRTTHTLTWRPLDPTDRDAGIATANGERFTASTLIRPWSGGMWLELGDFGADPRTAGGERLTDMLADAETRVAQLRGAPVLVFDLRGNNGGSSTWLTSLARTIWGADYVDARVIDDATVDWRASADNLAKLESYVAQFSSQPETLAYLNTLIDGMRSAMAEGELLFHEPKAPSPAPTTTLQNPVAGKIYVLTDFGCSSACLDAVDTLTALGAVQVGQETSADTLYNEIRYVPLPSGRATAYVPMKVYRERLRANNEPAVPTHVWAGPIADTTGIENWIAHLKDSD</sequence>
<organism evidence="3 4">
    <name type="scientific">Brevundimonas faecalis</name>
    <dbReference type="NCBI Taxonomy" id="947378"/>
    <lineage>
        <taxon>Bacteria</taxon>
        <taxon>Pseudomonadati</taxon>
        <taxon>Pseudomonadota</taxon>
        <taxon>Alphaproteobacteria</taxon>
        <taxon>Caulobacterales</taxon>
        <taxon>Caulobacteraceae</taxon>
        <taxon>Brevundimonas</taxon>
    </lineage>
</organism>
<keyword evidence="4" id="KW-1185">Reference proteome</keyword>
<dbReference type="EMBL" id="JBEPTF010000001">
    <property type="protein sequence ID" value="MET4682661.1"/>
    <property type="molecule type" value="Genomic_DNA"/>
</dbReference>
<accession>A0ABV2R7V4</accession>
<comment type="caution">
    <text evidence="3">The sequence shown here is derived from an EMBL/GenBank/DDBJ whole genome shotgun (WGS) entry which is preliminary data.</text>
</comment>
<feature type="domain" description="Tail specific protease" evidence="2">
    <location>
        <begin position="275"/>
        <end position="459"/>
    </location>
</feature>
<dbReference type="SUPFAM" id="SSF52096">
    <property type="entry name" value="ClpP/crotonase"/>
    <property type="match status" value="1"/>
</dbReference>
<dbReference type="Proteomes" id="UP001549313">
    <property type="component" value="Unassembled WGS sequence"/>
</dbReference>
<dbReference type="InterPro" id="IPR005151">
    <property type="entry name" value="Tail-specific_protease"/>
</dbReference>
<keyword evidence="1" id="KW-0732">Signal</keyword>
<feature type="signal peptide" evidence="1">
    <location>
        <begin position="1"/>
        <end position="22"/>
    </location>
</feature>